<feature type="transmembrane region" description="Helical" evidence="11">
    <location>
        <begin position="383"/>
        <end position="410"/>
    </location>
</feature>
<dbReference type="AlphaFoldDB" id="A0A7M7JIG1"/>
<proteinExistence type="inferred from homology"/>
<dbReference type="PROSITE" id="PS50038">
    <property type="entry name" value="FZ"/>
    <property type="match status" value="1"/>
</dbReference>
<keyword evidence="4 11" id="KW-0812">Transmembrane</keyword>
<dbReference type="Gene3D" id="1.20.1070.10">
    <property type="entry name" value="Rhodopsin 7-helix transmembrane proteins"/>
    <property type="match status" value="1"/>
</dbReference>
<dbReference type="InParanoid" id="A0A7M7JIG1"/>
<evidence type="ECO:0000256" key="3">
    <source>
        <dbReference type="ARBA" id="ARBA00022473"/>
    </source>
</evidence>
<feature type="disulfide bond" evidence="9">
    <location>
        <begin position="22"/>
        <end position="83"/>
    </location>
</feature>
<evidence type="ECO:0000256" key="10">
    <source>
        <dbReference type="SAM" id="MobiDB-lite"/>
    </source>
</evidence>
<evidence type="ECO:0000256" key="9">
    <source>
        <dbReference type="PROSITE-ProRule" id="PRU00090"/>
    </source>
</evidence>
<evidence type="ECO:0000256" key="5">
    <source>
        <dbReference type="ARBA" id="ARBA00022989"/>
    </source>
</evidence>
<dbReference type="GO" id="GO:0005615">
    <property type="term" value="C:extracellular space"/>
    <property type="evidence" value="ECO:0007669"/>
    <property type="project" value="TreeGrafter"/>
</dbReference>
<evidence type="ECO:0000256" key="4">
    <source>
        <dbReference type="ARBA" id="ARBA00022692"/>
    </source>
</evidence>
<dbReference type="PRINTS" id="PR00489">
    <property type="entry name" value="FRIZZLED"/>
</dbReference>
<keyword evidence="16" id="KW-1185">Reference proteome</keyword>
<sequence>MRWFLLFTLAIAGVTSQSGRICEPIEIEYCRGIGYNVTGMPNFFGHEAQEEARQNYMTFSPLIKYGCSSQLVFFLCSVYVPMCTDKVPNPIGPCRPLCESVRRSCAPTLQDFGFNWPEQLNCTNFPPENDGDQMCMEGPAPDTAVDPPTPPPPRKTPKRPNSVRQKSTHYWNKHSNQCSRFRQGDRSYVFVNATERCGQLCDSDLLFSAKNKRFADIWMAVWTVACFMTSAFTILLFFMDRSQFEIPDRAVVYLCVCYCAQSVGYFIRLLLGRGVASCFQVGAVSVLVHQGLQSYYCSSVFAFLYYFNNAASMWWVVVTITWFMCVPLNYPPQQVQRRMVSLHCAAWIIPGFMMTAILVMRAVDAEELTGVCYVGNQNRDTLLAFVILPQLSCLILGCAFLICGGVTLYRRWQSETPAKSYSSWYNPESRTWIFALLYVIPASCVLGVNLYEYIYRDSWILNQNGPISRPHVECFVFKMFMSVVVGITAGLWTWCSKAPMHDQSVSKTGAPPLLVTTPFQHQPIMVQNQYFVPEHLLHQMQQQQQHQQHQYHQRHTVL</sequence>
<dbReference type="Pfam" id="PF01392">
    <property type="entry name" value="Fz"/>
    <property type="match status" value="1"/>
</dbReference>
<dbReference type="SMART" id="SM00063">
    <property type="entry name" value="FRI"/>
    <property type="match status" value="1"/>
</dbReference>
<dbReference type="InterPro" id="IPR015526">
    <property type="entry name" value="Frizzled/SFRP"/>
</dbReference>
<evidence type="ECO:0008006" key="17">
    <source>
        <dbReference type="Google" id="ProtNLM"/>
    </source>
</evidence>
<evidence type="ECO:0000256" key="11">
    <source>
        <dbReference type="SAM" id="Phobius"/>
    </source>
</evidence>
<dbReference type="KEGG" id="vde:111246791"/>
<dbReference type="RefSeq" id="XP_022652706.1">
    <property type="nucleotide sequence ID" value="XM_022796971.1"/>
</dbReference>
<comment type="subcellular location">
    <subcellularLocation>
        <location evidence="1">Membrane</location>
        <topology evidence="1">Multi-pass membrane protein</topology>
    </subcellularLocation>
</comment>
<feature type="disulfide bond" evidence="9">
    <location>
        <begin position="67"/>
        <end position="105"/>
    </location>
</feature>
<dbReference type="GO" id="GO:0060070">
    <property type="term" value="P:canonical Wnt signaling pathway"/>
    <property type="evidence" value="ECO:0007669"/>
    <property type="project" value="TreeGrafter"/>
</dbReference>
<dbReference type="GO" id="GO:0016020">
    <property type="term" value="C:membrane"/>
    <property type="evidence" value="ECO:0007669"/>
    <property type="project" value="UniProtKB-SubCell"/>
</dbReference>
<feature type="disulfide bond" evidence="9">
    <location>
        <begin position="30"/>
        <end position="76"/>
    </location>
</feature>
<feature type="disulfide bond" evidence="9">
    <location>
        <begin position="94"/>
        <end position="135"/>
    </location>
</feature>
<dbReference type="GO" id="GO:0017147">
    <property type="term" value="F:Wnt-protein binding"/>
    <property type="evidence" value="ECO:0007669"/>
    <property type="project" value="TreeGrafter"/>
</dbReference>
<keyword evidence="6 11" id="KW-0472">Membrane</keyword>
<dbReference type="GO" id="GO:0035567">
    <property type="term" value="P:non-canonical Wnt signaling pathway"/>
    <property type="evidence" value="ECO:0007669"/>
    <property type="project" value="TreeGrafter"/>
</dbReference>
<dbReference type="InterPro" id="IPR000539">
    <property type="entry name" value="Frizzled/Smoothened_7TM"/>
</dbReference>
<keyword evidence="5 11" id="KW-1133">Transmembrane helix</keyword>
<feature type="transmembrane region" description="Helical" evidence="11">
    <location>
        <begin position="431"/>
        <end position="455"/>
    </location>
</feature>
<name>A0A7M7JIG1_VARDE</name>
<feature type="transmembrane region" description="Helical" evidence="11">
    <location>
        <begin position="312"/>
        <end position="330"/>
    </location>
</feature>
<feature type="transmembrane region" description="Helical" evidence="11">
    <location>
        <begin position="342"/>
        <end position="363"/>
    </location>
</feature>
<dbReference type="GO" id="GO:0004888">
    <property type="term" value="F:transmembrane signaling receptor activity"/>
    <property type="evidence" value="ECO:0007669"/>
    <property type="project" value="InterPro"/>
</dbReference>
<feature type="region of interest" description="Disordered" evidence="10">
    <location>
        <begin position="133"/>
        <end position="168"/>
    </location>
</feature>
<reference evidence="15" key="1">
    <citation type="submission" date="2021-01" db="UniProtKB">
        <authorList>
            <consortium name="EnsemblMetazoa"/>
        </authorList>
    </citation>
    <scope>IDENTIFICATION</scope>
</reference>
<protein>
    <recommendedName>
        <fullName evidence="17">Frizzled-4</fullName>
    </recommendedName>
</protein>
<evidence type="ECO:0000313" key="16">
    <source>
        <dbReference type="Proteomes" id="UP000594260"/>
    </source>
</evidence>
<evidence type="ECO:0000313" key="15">
    <source>
        <dbReference type="EnsemblMetazoa" id="XP_022652706"/>
    </source>
</evidence>
<keyword evidence="7 9" id="KW-1015">Disulfide bond</keyword>
<feature type="transmembrane region" description="Helical" evidence="11">
    <location>
        <begin position="217"/>
        <end position="238"/>
    </location>
</feature>
<keyword evidence="12" id="KW-0732">Signal</keyword>
<feature type="transmembrane region" description="Helical" evidence="11">
    <location>
        <begin position="475"/>
        <end position="494"/>
    </location>
</feature>
<dbReference type="GeneID" id="111246791"/>
<dbReference type="PROSITE" id="PS50261">
    <property type="entry name" value="G_PROTEIN_RECEP_F2_4"/>
    <property type="match status" value="1"/>
</dbReference>
<dbReference type="Gene3D" id="1.10.2000.10">
    <property type="entry name" value="Frizzled cysteine-rich domain"/>
    <property type="match status" value="1"/>
</dbReference>
<accession>A0A7M7JIG1</accession>
<keyword evidence="8" id="KW-0675">Receptor</keyword>
<evidence type="ECO:0000256" key="12">
    <source>
        <dbReference type="SAM" id="SignalP"/>
    </source>
</evidence>
<dbReference type="PANTHER" id="PTHR11309">
    <property type="entry name" value="FRIZZLED"/>
    <property type="match status" value="1"/>
</dbReference>
<comment type="similarity">
    <text evidence="2">Belongs to the G-protein coupled receptor Fz/Smo family.</text>
</comment>
<dbReference type="FunFam" id="1.10.2000.10:FF:000037">
    <property type="match status" value="1"/>
</dbReference>
<evidence type="ECO:0000256" key="2">
    <source>
        <dbReference type="ARBA" id="ARBA00008077"/>
    </source>
</evidence>
<feature type="chain" id="PRO_5029698449" description="Frizzled-4" evidence="12">
    <location>
        <begin position="17"/>
        <end position="558"/>
    </location>
</feature>
<dbReference type="PANTHER" id="PTHR11309:SF99">
    <property type="entry name" value="FRIZZLED-4"/>
    <property type="match status" value="1"/>
</dbReference>
<dbReference type="SUPFAM" id="SSF63501">
    <property type="entry name" value="Frizzled cysteine-rich domain"/>
    <property type="match status" value="1"/>
</dbReference>
<keyword evidence="3" id="KW-0217">Developmental protein</keyword>
<evidence type="ECO:0000256" key="8">
    <source>
        <dbReference type="ARBA" id="ARBA00023170"/>
    </source>
</evidence>
<feature type="domain" description="FZ" evidence="13">
    <location>
        <begin position="17"/>
        <end position="138"/>
    </location>
</feature>
<dbReference type="SMART" id="SM01330">
    <property type="entry name" value="Frizzled"/>
    <property type="match status" value="1"/>
</dbReference>
<dbReference type="EnsemblMetazoa" id="XM_022796971">
    <property type="protein sequence ID" value="XP_022652706"/>
    <property type="gene ID" value="LOC111246791"/>
</dbReference>
<feature type="disulfide bond" evidence="9">
    <location>
        <begin position="98"/>
        <end position="122"/>
    </location>
</feature>
<feature type="transmembrane region" description="Helical" evidence="11">
    <location>
        <begin position="250"/>
        <end position="267"/>
    </location>
</feature>
<organism evidence="15 16">
    <name type="scientific">Varroa destructor</name>
    <name type="common">Honeybee mite</name>
    <dbReference type="NCBI Taxonomy" id="109461"/>
    <lineage>
        <taxon>Eukaryota</taxon>
        <taxon>Metazoa</taxon>
        <taxon>Ecdysozoa</taxon>
        <taxon>Arthropoda</taxon>
        <taxon>Chelicerata</taxon>
        <taxon>Arachnida</taxon>
        <taxon>Acari</taxon>
        <taxon>Parasitiformes</taxon>
        <taxon>Mesostigmata</taxon>
        <taxon>Gamasina</taxon>
        <taxon>Dermanyssoidea</taxon>
        <taxon>Varroidae</taxon>
        <taxon>Varroa</taxon>
    </lineage>
</organism>
<dbReference type="InterPro" id="IPR036790">
    <property type="entry name" value="Frizzled_dom_sf"/>
</dbReference>
<dbReference type="OrthoDB" id="5959102at2759"/>
<dbReference type="InterPro" id="IPR020067">
    <property type="entry name" value="Frizzled_dom"/>
</dbReference>
<evidence type="ECO:0000256" key="1">
    <source>
        <dbReference type="ARBA" id="ARBA00004141"/>
    </source>
</evidence>
<feature type="signal peptide" evidence="12">
    <location>
        <begin position="1"/>
        <end position="16"/>
    </location>
</feature>
<dbReference type="Pfam" id="PF01534">
    <property type="entry name" value="Frizzled"/>
    <property type="match status" value="1"/>
</dbReference>
<dbReference type="OMA" id="CHNMVTI"/>
<dbReference type="InterPro" id="IPR017981">
    <property type="entry name" value="GPCR_2-like_7TM"/>
</dbReference>
<evidence type="ECO:0000259" key="13">
    <source>
        <dbReference type="PROSITE" id="PS50038"/>
    </source>
</evidence>
<feature type="domain" description="G-protein coupled receptors family 2 profile 2" evidence="14">
    <location>
        <begin position="215"/>
        <end position="501"/>
    </location>
</feature>
<evidence type="ECO:0000259" key="14">
    <source>
        <dbReference type="PROSITE" id="PS50261"/>
    </source>
</evidence>
<dbReference type="Proteomes" id="UP000594260">
    <property type="component" value="Unplaced"/>
</dbReference>
<evidence type="ECO:0000256" key="6">
    <source>
        <dbReference type="ARBA" id="ARBA00023136"/>
    </source>
</evidence>
<evidence type="ECO:0000256" key="7">
    <source>
        <dbReference type="ARBA" id="ARBA00023157"/>
    </source>
</evidence>